<reference evidence="5 6" key="1">
    <citation type="journal article" date="2023" name="Elife">
        <title>Identification of key yeast species and microbe-microbe interactions impacting larval growth of Drosophila in the wild.</title>
        <authorList>
            <person name="Mure A."/>
            <person name="Sugiura Y."/>
            <person name="Maeda R."/>
            <person name="Honda K."/>
            <person name="Sakurai N."/>
            <person name="Takahashi Y."/>
            <person name="Watada M."/>
            <person name="Katoh T."/>
            <person name="Gotoh A."/>
            <person name="Gotoh Y."/>
            <person name="Taniguchi I."/>
            <person name="Nakamura K."/>
            <person name="Hayashi T."/>
            <person name="Katayama T."/>
            <person name="Uemura T."/>
            <person name="Hattori Y."/>
        </authorList>
    </citation>
    <scope>NUCLEOTIDE SEQUENCE [LARGE SCALE GENOMIC DNA]</scope>
    <source>
        <strain evidence="5 6">SB-73</strain>
    </source>
</reference>
<name>A0AAV5RCG1_STABA</name>
<dbReference type="Pfam" id="PF01156">
    <property type="entry name" value="IU_nuc_hydro"/>
    <property type="match status" value="1"/>
</dbReference>
<evidence type="ECO:0000256" key="1">
    <source>
        <dbReference type="ARBA" id="ARBA00009176"/>
    </source>
</evidence>
<dbReference type="InterPro" id="IPR001910">
    <property type="entry name" value="Inosine/uridine_hydrolase_dom"/>
</dbReference>
<proteinExistence type="inferred from homology"/>
<dbReference type="EMBL" id="BTGC01000001">
    <property type="protein sequence ID" value="GMM49085.1"/>
    <property type="molecule type" value="Genomic_DNA"/>
</dbReference>
<dbReference type="PANTHER" id="PTHR12304">
    <property type="entry name" value="INOSINE-URIDINE PREFERRING NUCLEOSIDE HYDROLASE"/>
    <property type="match status" value="1"/>
</dbReference>
<dbReference type="InterPro" id="IPR036452">
    <property type="entry name" value="Ribo_hydro-like"/>
</dbReference>
<dbReference type="GO" id="GO:0008477">
    <property type="term" value="F:purine nucleosidase activity"/>
    <property type="evidence" value="ECO:0007669"/>
    <property type="project" value="TreeGrafter"/>
</dbReference>
<organism evidence="5 6">
    <name type="scientific">Starmerella bacillaris</name>
    <name type="common">Yeast</name>
    <name type="synonym">Candida zemplinina</name>
    <dbReference type="NCBI Taxonomy" id="1247836"/>
    <lineage>
        <taxon>Eukaryota</taxon>
        <taxon>Fungi</taxon>
        <taxon>Dikarya</taxon>
        <taxon>Ascomycota</taxon>
        <taxon>Saccharomycotina</taxon>
        <taxon>Dipodascomycetes</taxon>
        <taxon>Dipodascales</taxon>
        <taxon>Trichomonascaceae</taxon>
        <taxon>Starmerella</taxon>
    </lineage>
</organism>
<keyword evidence="3" id="KW-0326">Glycosidase</keyword>
<feature type="domain" description="Inosine/uridine-preferring nucleoside hydrolase" evidence="4">
    <location>
        <begin position="4"/>
        <end position="251"/>
    </location>
</feature>
<dbReference type="PANTHER" id="PTHR12304:SF4">
    <property type="entry name" value="URIDINE NUCLEOSIDASE"/>
    <property type="match status" value="1"/>
</dbReference>
<accession>A0AAV5RCG1</accession>
<dbReference type="Gene3D" id="3.90.245.10">
    <property type="entry name" value="Ribonucleoside hydrolase-like"/>
    <property type="match status" value="1"/>
</dbReference>
<evidence type="ECO:0000256" key="3">
    <source>
        <dbReference type="ARBA" id="ARBA00023295"/>
    </source>
</evidence>
<evidence type="ECO:0000313" key="5">
    <source>
        <dbReference type="EMBL" id="GMM49085.1"/>
    </source>
</evidence>
<dbReference type="Proteomes" id="UP001362899">
    <property type="component" value="Unassembled WGS sequence"/>
</dbReference>
<gene>
    <name evidence="5" type="ORF">DASB73_000430</name>
</gene>
<evidence type="ECO:0000259" key="4">
    <source>
        <dbReference type="Pfam" id="PF01156"/>
    </source>
</evidence>
<keyword evidence="6" id="KW-1185">Reference proteome</keyword>
<dbReference type="GO" id="GO:0005829">
    <property type="term" value="C:cytosol"/>
    <property type="evidence" value="ECO:0007669"/>
    <property type="project" value="TreeGrafter"/>
</dbReference>
<protein>
    <submittedName>
        <fullName evidence="5">Trifunctional uridine nucleosidase/nicotinamide riboside hydrolase/nicotinic acid riboside hydrolase</fullName>
    </submittedName>
</protein>
<comment type="caution">
    <text evidence="5">The sequence shown here is derived from an EMBL/GenBank/DDBJ whole genome shotgun (WGS) entry which is preliminary data.</text>
</comment>
<sequence>MLPLWIDTDACHDDSLAILMASALPYFNLLGISTTYGSVSLENATRNANSLLTALQVISVHVYPGKEKPTVGLLPPQIPGSGLRGSGLLPLPLGPKQPDQSALSALSATIQHFPPQQVCIACLGSLTNLASLAVNHPTLIPLIDVISISAGVNNCNLEADPFATNIIMNLAEVVKPHVPPGSSTPQVLITPPQPELRLTPERLERIKRGLNLNKYTVFRQMMYELLTFYADNFSTEICDPVAVIALLPQRLGVYAGLDICSDGTVSVKEPEYLWKLILESIEELETGEL</sequence>
<dbReference type="SUPFAM" id="SSF53590">
    <property type="entry name" value="Nucleoside hydrolase"/>
    <property type="match status" value="1"/>
</dbReference>
<dbReference type="GO" id="GO:0006152">
    <property type="term" value="P:purine nucleoside catabolic process"/>
    <property type="evidence" value="ECO:0007669"/>
    <property type="project" value="TreeGrafter"/>
</dbReference>
<evidence type="ECO:0000313" key="6">
    <source>
        <dbReference type="Proteomes" id="UP001362899"/>
    </source>
</evidence>
<keyword evidence="2 5" id="KW-0378">Hydrolase</keyword>
<evidence type="ECO:0000256" key="2">
    <source>
        <dbReference type="ARBA" id="ARBA00022801"/>
    </source>
</evidence>
<dbReference type="InterPro" id="IPR023186">
    <property type="entry name" value="IUNH"/>
</dbReference>
<comment type="similarity">
    <text evidence="1">Belongs to the IUNH family.</text>
</comment>
<dbReference type="AlphaFoldDB" id="A0AAV5RCG1"/>